<gene>
    <name evidence="2" type="ORF">BUALT_Bualt06G0071400</name>
</gene>
<dbReference type="InterPro" id="IPR044730">
    <property type="entry name" value="RNase_H-like_dom_plant"/>
</dbReference>
<evidence type="ECO:0000259" key="1">
    <source>
        <dbReference type="Pfam" id="PF13456"/>
    </source>
</evidence>
<keyword evidence="3" id="KW-1185">Reference proteome</keyword>
<protein>
    <recommendedName>
        <fullName evidence="1">RNase H type-1 domain-containing protein</fullName>
    </recommendedName>
</protein>
<dbReference type="InterPro" id="IPR002156">
    <property type="entry name" value="RNaseH_domain"/>
</dbReference>
<dbReference type="PANTHER" id="PTHR47074">
    <property type="entry name" value="BNAC02G40300D PROTEIN"/>
    <property type="match status" value="1"/>
</dbReference>
<organism evidence="2 3">
    <name type="scientific">Buddleja alternifolia</name>
    <dbReference type="NCBI Taxonomy" id="168488"/>
    <lineage>
        <taxon>Eukaryota</taxon>
        <taxon>Viridiplantae</taxon>
        <taxon>Streptophyta</taxon>
        <taxon>Embryophyta</taxon>
        <taxon>Tracheophyta</taxon>
        <taxon>Spermatophyta</taxon>
        <taxon>Magnoliopsida</taxon>
        <taxon>eudicotyledons</taxon>
        <taxon>Gunneridae</taxon>
        <taxon>Pentapetalae</taxon>
        <taxon>asterids</taxon>
        <taxon>lamiids</taxon>
        <taxon>Lamiales</taxon>
        <taxon>Scrophulariaceae</taxon>
        <taxon>Buddlejeae</taxon>
        <taxon>Buddleja</taxon>
    </lineage>
</organism>
<dbReference type="InterPro" id="IPR052929">
    <property type="entry name" value="RNase_H-like_EbsB-rel"/>
</dbReference>
<comment type="caution">
    <text evidence="2">The sequence shown here is derived from an EMBL/GenBank/DDBJ whole genome shotgun (WGS) entry which is preliminary data.</text>
</comment>
<dbReference type="AlphaFoldDB" id="A0AAV6XCX0"/>
<dbReference type="CDD" id="cd06222">
    <property type="entry name" value="RNase_H_like"/>
    <property type="match status" value="1"/>
</dbReference>
<dbReference type="GO" id="GO:0003676">
    <property type="term" value="F:nucleic acid binding"/>
    <property type="evidence" value="ECO:0007669"/>
    <property type="project" value="InterPro"/>
</dbReference>
<dbReference type="SUPFAM" id="SSF53098">
    <property type="entry name" value="Ribonuclease H-like"/>
    <property type="match status" value="1"/>
</dbReference>
<proteinExistence type="predicted"/>
<dbReference type="Gene3D" id="3.30.420.10">
    <property type="entry name" value="Ribonuclease H-like superfamily/Ribonuclease H"/>
    <property type="match status" value="1"/>
</dbReference>
<dbReference type="PANTHER" id="PTHR47074:SF11">
    <property type="entry name" value="REVERSE TRANSCRIPTASE-LIKE PROTEIN"/>
    <property type="match status" value="1"/>
</dbReference>
<dbReference type="Pfam" id="PF13456">
    <property type="entry name" value="RVT_3"/>
    <property type="match status" value="1"/>
</dbReference>
<reference evidence="2" key="1">
    <citation type="submission" date="2019-10" db="EMBL/GenBank/DDBJ databases">
        <authorList>
            <person name="Zhang R."/>
            <person name="Pan Y."/>
            <person name="Wang J."/>
            <person name="Ma R."/>
            <person name="Yu S."/>
        </authorList>
    </citation>
    <scope>NUCLEOTIDE SEQUENCE</scope>
    <source>
        <strain evidence="2">LA-IB0</strain>
        <tissue evidence="2">Leaf</tissue>
    </source>
</reference>
<dbReference type="GO" id="GO:0004523">
    <property type="term" value="F:RNA-DNA hybrid ribonuclease activity"/>
    <property type="evidence" value="ECO:0007669"/>
    <property type="project" value="InterPro"/>
</dbReference>
<evidence type="ECO:0000313" key="3">
    <source>
        <dbReference type="Proteomes" id="UP000826271"/>
    </source>
</evidence>
<sequence length="187" mass="20643">MVFTLIVSHSRLWNEELIRNVFWPPDATSILSIPLARYSCPDSLIWHYSKNGLFSVKSAYHVARSLITEDGPSRSSSSSADWRFIWGAKLPHKIRPNLDNPEYAEALGAREALELAIRKGWESITIEGDCGVVLSKIRSPDTDYSSIASLISDIKLLSFSFSCISFSQVGRSGNCAAHALARLIGGI</sequence>
<name>A0AAV6XCX0_9LAMI</name>
<accession>A0AAV6XCX0</accession>
<dbReference type="InterPro" id="IPR036397">
    <property type="entry name" value="RNaseH_sf"/>
</dbReference>
<evidence type="ECO:0000313" key="2">
    <source>
        <dbReference type="EMBL" id="KAG8380966.1"/>
    </source>
</evidence>
<dbReference type="Proteomes" id="UP000826271">
    <property type="component" value="Unassembled WGS sequence"/>
</dbReference>
<dbReference type="EMBL" id="WHWC01000006">
    <property type="protein sequence ID" value="KAG8380966.1"/>
    <property type="molecule type" value="Genomic_DNA"/>
</dbReference>
<feature type="domain" description="RNase H type-1" evidence="1">
    <location>
        <begin position="98"/>
        <end position="182"/>
    </location>
</feature>
<dbReference type="InterPro" id="IPR012337">
    <property type="entry name" value="RNaseH-like_sf"/>
</dbReference>